<feature type="signal peptide" evidence="1">
    <location>
        <begin position="1"/>
        <end position="20"/>
    </location>
</feature>
<evidence type="ECO:0000313" key="3">
    <source>
        <dbReference type="Proteomes" id="UP000005631"/>
    </source>
</evidence>
<organism evidence="2 3">
    <name type="scientific">Owenweeksia hongkongensis (strain DSM 17368 / CIP 108786 / JCM 12287 / NRRL B-23963 / UST20020801)</name>
    <dbReference type="NCBI Taxonomy" id="926562"/>
    <lineage>
        <taxon>Bacteria</taxon>
        <taxon>Pseudomonadati</taxon>
        <taxon>Bacteroidota</taxon>
        <taxon>Flavobacteriia</taxon>
        <taxon>Flavobacteriales</taxon>
        <taxon>Owenweeksiaceae</taxon>
        <taxon>Owenweeksia</taxon>
    </lineage>
</organism>
<proteinExistence type="predicted"/>
<dbReference type="AlphaFoldDB" id="G8R7V3"/>
<dbReference type="EMBL" id="CP003156">
    <property type="protein sequence ID" value="AEV33484.1"/>
    <property type="molecule type" value="Genomic_DNA"/>
</dbReference>
<reference evidence="2 3" key="1">
    <citation type="journal article" date="2012" name="Stand. Genomic Sci.">
        <title>Genome sequence of the orange-pigmented seawater bacterium Owenweeksia hongkongensis type strain (UST20020801(T)).</title>
        <authorList>
            <person name="Riedel T."/>
            <person name="Held B."/>
            <person name="Nolan M."/>
            <person name="Lucas S."/>
            <person name="Lapidus A."/>
            <person name="Tice H."/>
            <person name="Del Rio T.G."/>
            <person name="Cheng J.F."/>
            <person name="Han C."/>
            <person name="Tapia R."/>
            <person name="Goodwin L.A."/>
            <person name="Pitluck S."/>
            <person name="Liolios K."/>
            <person name="Mavromatis K."/>
            <person name="Pagani I."/>
            <person name="Ivanova N."/>
            <person name="Mikhailova N."/>
            <person name="Pati A."/>
            <person name="Chen A."/>
            <person name="Palaniappan K."/>
            <person name="Rohde M."/>
            <person name="Tindall B.J."/>
            <person name="Detter J.C."/>
            <person name="Goker M."/>
            <person name="Woyke T."/>
            <person name="Bristow J."/>
            <person name="Eisen J.A."/>
            <person name="Markowitz V."/>
            <person name="Hugenholtz P."/>
            <person name="Klenk H.P."/>
            <person name="Kyrpides N.C."/>
        </authorList>
    </citation>
    <scope>NUCLEOTIDE SEQUENCE</scope>
    <source>
        <strain evidence="3">DSM 17368 / JCM 12287 / NRRL B-23963</strain>
    </source>
</reference>
<feature type="chain" id="PRO_5003514446" description="Outer membrane protein beta-barrel domain-containing protein" evidence="1">
    <location>
        <begin position="21"/>
        <end position="281"/>
    </location>
</feature>
<keyword evidence="1" id="KW-0732">Signal</keyword>
<evidence type="ECO:0008006" key="4">
    <source>
        <dbReference type="Google" id="ProtNLM"/>
    </source>
</evidence>
<dbReference type="eggNOG" id="ENOG5030YAD">
    <property type="taxonomic scope" value="Bacteria"/>
</dbReference>
<dbReference type="Proteomes" id="UP000005631">
    <property type="component" value="Chromosome"/>
</dbReference>
<gene>
    <name evidence="2" type="ordered locus">Oweho_2514</name>
</gene>
<dbReference type="RefSeq" id="WP_014202833.1">
    <property type="nucleotide sequence ID" value="NC_016599.1"/>
</dbReference>
<dbReference type="KEGG" id="oho:Oweho_2514"/>
<sequence length="281" mass="31251">MKKAILGLFSLLFFSLGSWAQSGGNSETPQDFKIRAVAELGFLSVIDHKVQFSNSGTYFDYRDQGGQDVLFPVSRYSLELEFNKKNTFYLLYQPLRLESQVLLQEDLIVDDMVFPANTGVNLLYSFPFYRLSYTRELLSDNDKWAFAIGASLQIRNATISFESTDGSRFRTNRDVGLVPALKIKSRAYLSDRVFAELEADGIYAPVSYINGSDNEVVGAILDASLRMGVELNAPVTAFLNARYLGGGAVGTSDVDGPGDGYVRNWLNFFTLTAGFIYEFAP</sequence>
<name>G8R7V3_OWEHD</name>
<protein>
    <recommendedName>
        <fullName evidence="4">Outer membrane protein beta-barrel domain-containing protein</fullName>
    </recommendedName>
</protein>
<dbReference type="OrthoDB" id="369149at2"/>
<dbReference type="STRING" id="926562.Oweho_2514"/>
<accession>G8R7V3</accession>
<dbReference type="HOGENOM" id="CLU_085039_0_0_10"/>
<keyword evidence="3" id="KW-1185">Reference proteome</keyword>
<evidence type="ECO:0000313" key="2">
    <source>
        <dbReference type="EMBL" id="AEV33484.1"/>
    </source>
</evidence>
<evidence type="ECO:0000256" key="1">
    <source>
        <dbReference type="SAM" id="SignalP"/>
    </source>
</evidence>